<dbReference type="PRINTS" id="PR00909">
    <property type="entry name" value="SPERMDNBNDNG"/>
</dbReference>
<dbReference type="InterPro" id="IPR006059">
    <property type="entry name" value="SBP"/>
</dbReference>
<evidence type="ECO:0000313" key="6">
    <source>
        <dbReference type="Proteomes" id="UP000651977"/>
    </source>
</evidence>
<evidence type="ECO:0000256" key="2">
    <source>
        <dbReference type="ARBA" id="ARBA00022448"/>
    </source>
</evidence>
<dbReference type="SUPFAM" id="SSF53850">
    <property type="entry name" value="Periplasmic binding protein-like II"/>
    <property type="match status" value="1"/>
</dbReference>
<evidence type="ECO:0000256" key="4">
    <source>
        <dbReference type="ARBA" id="ARBA00022764"/>
    </source>
</evidence>
<keyword evidence="2" id="KW-0813">Transport</keyword>
<dbReference type="Proteomes" id="UP000651977">
    <property type="component" value="Unassembled WGS sequence"/>
</dbReference>
<name>A0ABQ1I4Z6_9ALTE</name>
<dbReference type="PANTHER" id="PTHR30222">
    <property type="entry name" value="SPERMIDINE/PUTRESCINE-BINDING PERIPLASMIC PROTEIN"/>
    <property type="match status" value="1"/>
</dbReference>
<protein>
    <submittedName>
        <fullName evidence="5">ABC transporter</fullName>
    </submittedName>
</protein>
<evidence type="ECO:0000256" key="1">
    <source>
        <dbReference type="ARBA" id="ARBA00004418"/>
    </source>
</evidence>
<organism evidence="5 6">
    <name type="scientific">Agarivorans gilvus</name>
    <dbReference type="NCBI Taxonomy" id="680279"/>
    <lineage>
        <taxon>Bacteria</taxon>
        <taxon>Pseudomonadati</taxon>
        <taxon>Pseudomonadota</taxon>
        <taxon>Gammaproteobacteria</taxon>
        <taxon>Alteromonadales</taxon>
        <taxon>Alteromonadaceae</taxon>
        <taxon>Agarivorans</taxon>
    </lineage>
</organism>
<sequence length="335" mass="38053">MGLSGLVSAAESIDLRILTWPGYADPDVVAKFEARYQVKLKVSYITNDDDMWQRMQANQAADYDVFAVNTAELQRYIDQQLALPITPENIPNLAQQLPRFKPLSTIPGIVREQKLYAIPYTYSEMGLIYNLNYFVEPPRSWRVLWDPQYQAKILAYNGSAHNFSLAALYNGLSNPFQLEPQQFAEASQSLVALRRNILTFYKSPEQAQDLFLQEDVALLFANYGTQQLKMLLDSGAAVGYTIPEEGALAWLDCWAIAKGVRNKSLAEKWINYSLESWVSQQLTLRQGLANTIVPAAHSLAEDKIIWLQQVEDQQLRSQYWQKIISGKQIAKVPPL</sequence>
<comment type="subcellular location">
    <subcellularLocation>
        <location evidence="1">Periplasm</location>
    </subcellularLocation>
</comment>
<dbReference type="EMBL" id="BMDY01000018">
    <property type="protein sequence ID" value="GGB13649.1"/>
    <property type="molecule type" value="Genomic_DNA"/>
</dbReference>
<dbReference type="PANTHER" id="PTHR30222:SF17">
    <property type="entry name" value="SPERMIDINE_PUTRESCINE-BINDING PERIPLASMIC PROTEIN"/>
    <property type="match status" value="1"/>
</dbReference>
<evidence type="ECO:0000313" key="5">
    <source>
        <dbReference type="EMBL" id="GGB13649.1"/>
    </source>
</evidence>
<gene>
    <name evidence="5" type="ORF">GCM10007414_28810</name>
</gene>
<keyword evidence="3" id="KW-0732">Signal</keyword>
<proteinExistence type="predicted"/>
<accession>A0ABQ1I4Z6</accession>
<dbReference type="InterPro" id="IPR001188">
    <property type="entry name" value="Sperm_putr-bd"/>
</dbReference>
<keyword evidence="6" id="KW-1185">Reference proteome</keyword>
<comment type="caution">
    <text evidence="5">The sequence shown here is derived from an EMBL/GenBank/DDBJ whole genome shotgun (WGS) entry which is preliminary data.</text>
</comment>
<dbReference type="Gene3D" id="3.40.190.10">
    <property type="entry name" value="Periplasmic binding protein-like II"/>
    <property type="match status" value="2"/>
</dbReference>
<dbReference type="Pfam" id="PF13416">
    <property type="entry name" value="SBP_bac_8"/>
    <property type="match status" value="1"/>
</dbReference>
<reference evidence="6" key="1">
    <citation type="journal article" date="2019" name="Int. J. Syst. Evol. Microbiol.">
        <title>The Global Catalogue of Microorganisms (GCM) 10K type strain sequencing project: providing services to taxonomists for standard genome sequencing and annotation.</title>
        <authorList>
            <consortium name="The Broad Institute Genomics Platform"/>
            <consortium name="The Broad Institute Genome Sequencing Center for Infectious Disease"/>
            <person name="Wu L."/>
            <person name="Ma J."/>
        </authorList>
    </citation>
    <scope>NUCLEOTIDE SEQUENCE [LARGE SCALE GENOMIC DNA]</scope>
    <source>
        <strain evidence="6">CGMCC 1.10131</strain>
    </source>
</reference>
<evidence type="ECO:0000256" key="3">
    <source>
        <dbReference type="ARBA" id="ARBA00022729"/>
    </source>
</evidence>
<keyword evidence="4" id="KW-0574">Periplasm</keyword>